<feature type="transmembrane region" description="Helical" evidence="2">
    <location>
        <begin position="651"/>
        <end position="677"/>
    </location>
</feature>
<dbReference type="InterPro" id="IPR019204">
    <property type="entry name" value="DUF2070_membrane"/>
</dbReference>
<accession>A0A521DXS7</accession>
<dbReference type="AlphaFoldDB" id="A0A521DXS7"/>
<keyword evidence="2" id="KW-0472">Membrane</keyword>
<keyword evidence="2" id="KW-1133">Transmembrane helix</keyword>
<feature type="transmembrane region" description="Helical" evidence="2">
    <location>
        <begin position="96"/>
        <end position="118"/>
    </location>
</feature>
<sequence length="678" mass="70425">MTATQGRLAGLSKFIFRAPRWPRTLAFAVLLGGLTGIAVFDSASTMGSRYPVLLVGQDAWQGIVFLGAPTVVAALTTTTVDRALGGSLTYNRSALLALLCELFVVVVLVVAGVFAAVFGLSQRFVFDALVVALASIFALRLLAVLAVSRVSVPAASVPALVQTAVAAVLLFVYGGTARLLIDGGSAYEAYVVFLSRTDHGPPVFDAVTLDHFLLLGALCLLYAVAVWGFLVAVERPWRRALDVSVLDFIRGFIGYAAEESRDLEEFFERLGQEAVVPVSALSFRVIEGDDAGTEADDAEADAASDDAAADAANDDPDGVAADGGRVDPGRLGAEKARFVLPMIHPGPLGEIGGGDLPRRVALSAEGIGFPPHATAGHDFNLVSESEVDCVIDAADRALDGAAFRREGTVPLSVEAGESSVLAQRFGDAALAVSTFAPGSADDVDFAVGQSAMAELRSGGVEDVLLVDGHNCHTGLSGADLGHVTPGSERSYDLYEAAGSAGEAAAAAERGRTELGVAWEPTDWTPEEGIGPLGVRVAVTRVAGVEAAYVLIDGNNMVPGLREDLLAAVREATGIDRVEVMTTDNHVVNRTRADNRVGLEIDVDRLAETVASLAVGAREDLEHVAVAGGTEHATVTVFGNDRTETLATQANAAISLGAALAAAVTLFAMSVSVLLFFLT</sequence>
<dbReference type="Proteomes" id="UP000319712">
    <property type="component" value="Unassembled WGS sequence"/>
</dbReference>
<feature type="transmembrane region" description="Helical" evidence="2">
    <location>
        <begin position="159"/>
        <end position="181"/>
    </location>
</feature>
<feature type="domain" description="DUF2070" evidence="3">
    <location>
        <begin position="333"/>
        <end position="670"/>
    </location>
</feature>
<feature type="compositionally biased region" description="Acidic residues" evidence="1">
    <location>
        <begin position="294"/>
        <end position="317"/>
    </location>
</feature>
<evidence type="ECO:0000313" key="4">
    <source>
        <dbReference type="EMBL" id="SMO76398.1"/>
    </source>
</evidence>
<feature type="transmembrane region" description="Helical" evidence="2">
    <location>
        <begin position="124"/>
        <end position="147"/>
    </location>
</feature>
<dbReference type="Pfam" id="PF09843">
    <property type="entry name" value="DUF2070"/>
    <property type="match status" value="2"/>
</dbReference>
<feature type="transmembrane region" description="Helical" evidence="2">
    <location>
        <begin position="21"/>
        <end position="40"/>
    </location>
</feature>
<dbReference type="EMBL" id="FXTD01000008">
    <property type="protein sequence ID" value="SMO76398.1"/>
    <property type="molecule type" value="Genomic_DNA"/>
</dbReference>
<name>A0A521DXS7_9EURY</name>
<keyword evidence="5" id="KW-1185">Reference proteome</keyword>
<dbReference type="RefSeq" id="WP_185955748.1">
    <property type="nucleotide sequence ID" value="NZ_FXTD01000008.1"/>
</dbReference>
<evidence type="ECO:0000259" key="3">
    <source>
        <dbReference type="Pfam" id="PF09843"/>
    </source>
</evidence>
<feature type="domain" description="DUF2070" evidence="3">
    <location>
        <begin position="9"/>
        <end position="288"/>
    </location>
</feature>
<feature type="region of interest" description="Disordered" evidence="1">
    <location>
        <begin position="294"/>
        <end position="326"/>
    </location>
</feature>
<organism evidence="4 5">
    <name type="scientific">Halorubrum cibi</name>
    <dbReference type="NCBI Taxonomy" id="413815"/>
    <lineage>
        <taxon>Archaea</taxon>
        <taxon>Methanobacteriati</taxon>
        <taxon>Methanobacteriota</taxon>
        <taxon>Stenosarchaea group</taxon>
        <taxon>Halobacteria</taxon>
        <taxon>Halobacteriales</taxon>
        <taxon>Haloferacaceae</taxon>
        <taxon>Halorubrum</taxon>
    </lineage>
</organism>
<keyword evidence="2" id="KW-0812">Transmembrane</keyword>
<feature type="transmembrane region" description="Helical" evidence="2">
    <location>
        <begin position="60"/>
        <end position="84"/>
    </location>
</feature>
<evidence type="ECO:0000313" key="5">
    <source>
        <dbReference type="Proteomes" id="UP000319712"/>
    </source>
</evidence>
<protein>
    <submittedName>
        <fullName evidence="4">Putative membrane protein</fullName>
    </submittedName>
</protein>
<evidence type="ECO:0000256" key="1">
    <source>
        <dbReference type="SAM" id="MobiDB-lite"/>
    </source>
</evidence>
<evidence type="ECO:0000256" key="2">
    <source>
        <dbReference type="SAM" id="Phobius"/>
    </source>
</evidence>
<reference evidence="4 5" key="1">
    <citation type="submission" date="2017-05" db="EMBL/GenBank/DDBJ databases">
        <authorList>
            <person name="Varghese N."/>
            <person name="Submissions S."/>
        </authorList>
    </citation>
    <scope>NUCLEOTIDE SEQUENCE [LARGE SCALE GENOMIC DNA]</scope>
    <source>
        <strain evidence="4 5">DSM 19504</strain>
    </source>
</reference>
<proteinExistence type="predicted"/>
<gene>
    <name evidence="4" type="ORF">SAMN06264867_108122</name>
</gene>
<feature type="transmembrane region" description="Helical" evidence="2">
    <location>
        <begin position="212"/>
        <end position="233"/>
    </location>
</feature>
<dbReference type="OrthoDB" id="8914at2157"/>